<dbReference type="InterPro" id="IPR036928">
    <property type="entry name" value="AS_sf"/>
</dbReference>
<feature type="domain" description="Amidase" evidence="5">
    <location>
        <begin position="82"/>
        <end position="527"/>
    </location>
</feature>
<evidence type="ECO:0000313" key="6">
    <source>
        <dbReference type="EMBL" id="KAB8070956.1"/>
    </source>
</evidence>
<dbReference type="Pfam" id="PF01425">
    <property type="entry name" value="Amidase"/>
    <property type="match status" value="1"/>
</dbReference>
<feature type="active site" description="Charge relay system" evidence="3">
    <location>
        <position position="214"/>
    </location>
</feature>
<feature type="binding site" evidence="4">
    <location>
        <begin position="235"/>
        <end position="238"/>
    </location>
    <ligand>
        <name>substrate</name>
    </ligand>
</feature>
<keyword evidence="2" id="KW-0378">Hydrolase</keyword>
<evidence type="ECO:0000256" key="4">
    <source>
        <dbReference type="PIRSR" id="PIRSR001221-2"/>
    </source>
</evidence>
<dbReference type="PANTHER" id="PTHR46072">
    <property type="entry name" value="AMIDASE-RELATED-RELATED"/>
    <property type="match status" value="1"/>
</dbReference>
<feature type="active site" description="Acyl-ester intermediate" evidence="3">
    <location>
        <position position="238"/>
    </location>
</feature>
<dbReference type="EMBL" id="ML732286">
    <property type="protein sequence ID" value="KAB8070956.1"/>
    <property type="molecule type" value="Genomic_DNA"/>
</dbReference>
<feature type="binding site" evidence="4">
    <location>
        <position position="188"/>
    </location>
    <ligand>
        <name>substrate</name>
    </ligand>
</feature>
<dbReference type="OrthoDB" id="6428749at2759"/>
<dbReference type="PANTHER" id="PTHR46072:SF5">
    <property type="entry name" value="GENERAL AMIDASE-C"/>
    <property type="match status" value="1"/>
</dbReference>
<dbReference type="AlphaFoldDB" id="A0A5N5WR35"/>
<gene>
    <name evidence="6" type="ORF">BDV29DRAFT_24217</name>
</gene>
<reference evidence="6 7" key="1">
    <citation type="submission" date="2019-04" db="EMBL/GenBank/DDBJ databases">
        <title>Friends and foes A comparative genomics study of 23 Aspergillus species from section Flavi.</title>
        <authorList>
            <consortium name="DOE Joint Genome Institute"/>
            <person name="Kjaerbolling I."/>
            <person name="Vesth T."/>
            <person name="Frisvad J.C."/>
            <person name="Nybo J.L."/>
            <person name="Theobald S."/>
            <person name="Kildgaard S."/>
            <person name="Isbrandt T."/>
            <person name="Kuo A."/>
            <person name="Sato A."/>
            <person name="Lyhne E.K."/>
            <person name="Kogle M.E."/>
            <person name="Wiebenga A."/>
            <person name="Kun R.S."/>
            <person name="Lubbers R.J."/>
            <person name="Makela M.R."/>
            <person name="Barry K."/>
            <person name="Chovatia M."/>
            <person name="Clum A."/>
            <person name="Daum C."/>
            <person name="Haridas S."/>
            <person name="He G."/>
            <person name="LaButti K."/>
            <person name="Lipzen A."/>
            <person name="Mondo S."/>
            <person name="Riley R."/>
            <person name="Salamov A."/>
            <person name="Simmons B.A."/>
            <person name="Magnuson J.K."/>
            <person name="Henrissat B."/>
            <person name="Mortensen U.H."/>
            <person name="Larsen T.O."/>
            <person name="Devries R.P."/>
            <person name="Grigoriev I.V."/>
            <person name="Machida M."/>
            <person name="Baker S.E."/>
            <person name="Andersen M.R."/>
        </authorList>
    </citation>
    <scope>NUCLEOTIDE SEQUENCE [LARGE SCALE GENOMIC DNA]</scope>
    <source>
        <strain evidence="6 7">CBS 151.66</strain>
    </source>
</reference>
<evidence type="ECO:0000256" key="1">
    <source>
        <dbReference type="ARBA" id="ARBA00009199"/>
    </source>
</evidence>
<evidence type="ECO:0000259" key="5">
    <source>
        <dbReference type="Pfam" id="PF01425"/>
    </source>
</evidence>
<name>A0A5N5WR35_9EURO</name>
<sequence length="541" mass="58130">MTILTWEEKAQAKQASAAAKIPAEWRLPASIQTKLTQDQTTNVLDIPAQSGILTARELEITETTDATSLLAKLANQEYTSVEVTTAFCKRAAIAQQLTNCLTETFFDVALTRAKELDDHLATTGTTLGPFHGLPISLKESFNITGIPTSLGFISWLDRPIPTANSTVVEVLLAAGAVLYVKTNIPQTMMTAESHNNVFGRTLNPYRLNLTAGGSTGGEGALIALRGSLLGVGSDIGGSIRIPSICCGITGFKPTAGRVPFAGQPVAGRRGLTGIAPVAGPLCHSIRDADLFMRVMAESNPDDLDDMAFGIPWSQPPLPANKPLAIGLLPEDPARPYHPNMQRTLTAATKKLAAAGHRIIDLAGKTPSLQEVGKLAFHFFNMDPDRTLLGHVTAGGEPVVPSLKALFPPDSKEPEPTLRELYDINIAKADICVAMRKVFLENGLDVILGAGYQSCAVPHDTFGVPLYTLLPNLVDYPASIIPFGKAEEVADKAFVRDVEYIPEYNPKEVEGAPCHVQLIGRRLKDEKLVQHSKVIEDILRAP</sequence>
<protein>
    <submittedName>
        <fullName evidence="6">Amidase signature domain-containing protein</fullName>
    </submittedName>
</protein>
<comment type="similarity">
    <text evidence="1">Belongs to the amidase family.</text>
</comment>
<dbReference type="Proteomes" id="UP000326565">
    <property type="component" value="Unassembled WGS sequence"/>
</dbReference>
<feature type="active site" description="Charge relay system" evidence="3">
    <location>
        <position position="138"/>
    </location>
</feature>
<dbReference type="Gene3D" id="3.90.1300.10">
    <property type="entry name" value="Amidase signature (AS) domain"/>
    <property type="match status" value="1"/>
</dbReference>
<accession>A0A5N5WR35</accession>
<evidence type="ECO:0000256" key="3">
    <source>
        <dbReference type="PIRSR" id="PIRSR001221-1"/>
    </source>
</evidence>
<keyword evidence="7" id="KW-1185">Reference proteome</keyword>
<proteinExistence type="inferred from homology"/>
<dbReference type="InterPro" id="IPR023631">
    <property type="entry name" value="Amidase_dom"/>
</dbReference>
<evidence type="ECO:0000256" key="2">
    <source>
        <dbReference type="ARBA" id="ARBA00022801"/>
    </source>
</evidence>
<evidence type="ECO:0000313" key="7">
    <source>
        <dbReference type="Proteomes" id="UP000326565"/>
    </source>
</evidence>
<organism evidence="6 7">
    <name type="scientific">Aspergillus leporis</name>
    <dbReference type="NCBI Taxonomy" id="41062"/>
    <lineage>
        <taxon>Eukaryota</taxon>
        <taxon>Fungi</taxon>
        <taxon>Dikarya</taxon>
        <taxon>Ascomycota</taxon>
        <taxon>Pezizomycotina</taxon>
        <taxon>Eurotiomycetes</taxon>
        <taxon>Eurotiomycetidae</taxon>
        <taxon>Eurotiales</taxon>
        <taxon>Aspergillaceae</taxon>
        <taxon>Aspergillus</taxon>
        <taxon>Aspergillus subgen. Circumdati</taxon>
    </lineage>
</organism>
<dbReference type="GO" id="GO:0016787">
    <property type="term" value="F:hydrolase activity"/>
    <property type="evidence" value="ECO:0007669"/>
    <property type="project" value="UniProtKB-KW"/>
</dbReference>
<feature type="binding site" evidence="4">
    <location>
        <position position="214"/>
    </location>
    <ligand>
        <name>substrate</name>
    </ligand>
</feature>
<dbReference type="PIRSF" id="PIRSF001221">
    <property type="entry name" value="Amidase_fungi"/>
    <property type="match status" value="1"/>
</dbReference>
<dbReference type="SUPFAM" id="SSF75304">
    <property type="entry name" value="Amidase signature (AS) enzymes"/>
    <property type="match status" value="1"/>
</dbReference>